<reference evidence="4 5" key="1">
    <citation type="submission" date="2020-08" db="EMBL/GenBank/DDBJ databases">
        <title>Genomic Encyclopedia of Type Strains, Phase IV (KMG-IV): sequencing the most valuable type-strain genomes for metagenomic binning, comparative biology and taxonomic classification.</title>
        <authorList>
            <person name="Goeker M."/>
        </authorList>
    </citation>
    <scope>NUCLEOTIDE SEQUENCE [LARGE SCALE GENOMIC DNA]</scope>
    <source>
        <strain evidence="4 5">DSM 15581</strain>
    </source>
</reference>
<dbReference type="AlphaFoldDB" id="A0AAW3TUR5"/>
<dbReference type="Proteomes" id="UP000528945">
    <property type="component" value="Unassembled WGS sequence"/>
</dbReference>
<protein>
    <submittedName>
        <fullName evidence="4">TP901 family phage tail tape measure protein</fullName>
    </submittedName>
</protein>
<gene>
    <name evidence="4" type="ORF">GGR47_001549</name>
</gene>
<organism evidence="4 5">
    <name type="scientific">Sphingomonas aquatilis</name>
    <dbReference type="NCBI Taxonomy" id="93063"/>
    <lineage>
        <taxon>Bacteria</taxon>
        <taxon>Pseudomonadati</taxon>
        <taxon>Pseudomonadota</taxon>
        <taxon>Alphaproteobacteria</taxon>
        <taxon>Sphingomonadales</taxon>
        <taxon>Sphingomonadaceae</taxon>
        <taxon>Sphingomonas</taxon>
    </lineage>
</organism>
<feature type="domain" description="Phage tail tape measure protein" evidence="3">
    <location>
        <begin position="126"/>
        <end position="332"/>
    </location>
</feature>
<dbReference type="PANTHER" id="PTHR37813:SF1">
    <property type="entry name" value="FELS-2 PROPHAGE PROTEIN"/>
    <property type="match status" value="1"/>
</dbReference>
<feature type="transmembrane region" description="Helical" evidence="2">
    <location>
        <begin position="498"/>
        <end position="520"/>
    </location>
</feature>
<keyword evidence="2" id="KW-0812">Transmembrane</keyword>
<evidence type="ECO:0000313" key="5">
    <source>
        <dbReference type="Proteomes" id="UP000528945"/>
    </source>
</evidence>
<dbReference type="NCBIfam" id="TIGR01760">
    <property type="entry name" value="tape_meas_TP901"/>
    <property type="match status" value="1"/>
</dbReference>
<name>A0AAW3TUR5_9SPHN</name>
<keyword evidence="1" id="KW-1188">Viral release from host cell</keyword>
<dbReference type="RefSeq" id="WP_147035335.1">
    <property type="nucleotide sequence ID" value="NZ_JACIDB010000002.1"/>
</dbReference>
<keyword evidence="2" id="KW-0472">Membrane</keyword>
<evidence type="ECO:0000313" key="4">
    <source>
        <dbReference type="EMBL" id="MBB3875314.1"/>
    </source>
</evidence>
<sequence>MQALLASLVVSMGVKDTAYKAGMAAMRAETKRTGQDVEKSTDGMANAVERTAKRVNEAAVRIADAVAEAGQKVRTTGLALTAGLTLGLGGMAKVSKDAASDFQASMNAVHAALLGASPEQLDKLRAAALQMGPAVGRSATEAAGAIEALAKNGMSAADILAGGLQSALTLAVVGQTDLNVAADATTDIIQQFGKSAGDLPEIVNKITGALDVSKMGMDDYRLAIGQAGGVAGGLGYSFDDMNTALAATASYFQSGSDAGTSFKTFLTTLNPQSKEAERVLTKLGVITKENGNAFFTAAHQAKPLAEIAEVLRQKFGKLSDRSLQDAMTTAFGTDAMRTGIALMKEGAAGINEVQASIDKVTAGQKMAVLLDGEAAATQRLAGAWEQLKIAIGDAGIIQALTLIKTTTASVIGAIAGLPRWFMIMVVSAGAVAAATGPLILGLGVLAKYAIPFLLLRLGPLALGFAVLINPMGVVIRLLAQLALQAGATAMLGALGTRLLALAGPIGLAISLLTILIPLMGKTAEASQAARDAALKLGDANGAATETATRLATATGKARDEVLSKAKADRAGAAAAIASARANLVAARAELARAQAQAPKTGSTIGTALDLLAMGGFDPTLRLPRQGRVEDARVEVAQRAANAKAAEDNFRILDDAINGAEAAGKVSKIDMNFDDPKKTPKGPKGRDAAKDEANYLDELGRSRVDRLQAEADLTGNVRARYRADIASLEEERASYVRQVAVDKGLDDAERAKLIAAKDQVIERRRDVAQQALTVALAQEDYDLAKAKNDAAQEEVRASIDAADSVAARRDGELRLLELQRQQEEADLDLILATKATGSAEWSNAAARKAALDGVYAQRREAAMRGNETSAQTFMRQINMSGDAMRESVENAGVSALRDLNSELTDAIMGAKNLGAAFTNMGRRIIGSLIDIALQQAIIKPLANSLFGAGGGGGLFASIGRLFSAKFGGARKSGGGIQAGKWYNVGEDGPERFYPGISGTIVPNDGKAARSGVGTQYIDMRGAMVDRDVWSEVDRIASFRAGESYKASVQHTQETMAGVARQRL</sequence>
<proteinExistence type="predicted"/>
<dbReference type="Pfam" id="PF10145">
    <property type="entry name" value="PhageMin_Tail"/>
    <property type="match status" value="1"/>
</dbReference>
<evidence type="ECO:0000256" key="1">
    <source>
        <dbReference type="ARBA" id="ARBA00022612"/>
    </source>
</evidence>
<evidence type="ECO:0000259" key="3">
    <source>
        <dbReference type="Pfam" id="PF10145"/>
    </source>
</evidence>
<comment type="caution">
    <text evidence="4">The sequence shown here is derived from an EMBL/GenBank/DDBJ whole genome shotgun (WGS) entry which is preliminary data.</text>
</comment>
<dbReference type="EMBL" id="JACIDB010000002">
    <property type="protein sequence ID" value="MBB3875314.1"/>
    <property type="molecule type" value="Genomic_DNA"/>
</dbReference>
<accession>A0AAW3TUR5</accession>
<feature type="transmembrane region" description="Helical" evidence="2">
    <location>
        <begin position="457"/>
        <end position="478"/>
    </location>
</feature>
<dbReference type="PANTHER" id="PTHR37813">
    <property type="entry name" value="FELS-2 PROPHAGE PROTEIN"/>
    <property type="match status" value="1"/>
</dbReference>
<keyword evidence="2" id="KW-1133">Transmembrane helix</keyword>
<evidence type="ECO:0000256" key="2">
    <source>
        <dbReference type="SAM" id="Phobius"/>
    </source>
</evidence>
<feature type="transmembrane region" description="Helical" evidence="2">
    <location>
        <begin position="420"/>
        <end position="445"/>
    </location>
</feature>
<dbReference type="InterPro" id="IPR010090">
    <property type="entry name" value="Phage_tape_meas"/>
</dbReference>
<keyword evidence="5" id="KW-1185">Reference proteome</keyword>